<evidence type="ECO:0000313" key="1">
    <source>
        <dbReference type="EMBL" id="BCZ17098.1"/>
    </source>
</evidence>
<dbReference type="RefSeq" id="WP_221280142.1">
    <property type="nucleotide sequence ID" value="NZ_AP024814.1"/>
</dbReference>
<reference evidence="1 2" key="1">
    <citation type="submission" date="2021-07" db="EMBL/GenBank/DDBJ databases">
        <title>Novel Helicobacter sp. Isolated from a dog.</title>
        <authorList>
            <person name="Rimbara E."/>
            <person name="Suzuki M."/>
        </authorList>
    </citation>
    <scope>NUCLEOTIDE SEQUENCE [LARGE SCALE GENOMIC DNA]</scope>
    <source>
        <strain evidence="2">NHP19-003</strain>
    </source>
</reference>
<name>A0ABN6I4J6_9HELI</name>
<keyword evidence="2" id="KW-1185">Reference proteome</keyword>
<proteinExistence type="predicted"/>
<dbReference type="Proteomes" id="UP000826775">
    <property type="component" value="Chromosome"/>
</dbReference>
<gene>
    <name evidence="1" type="ORF">NHP190003_03800</name>
</gene>
<dbReference type="EMBL" id="AP024814">
    <property type="protein sequence ID" value="BCZ17098.1"/>
    <property type="molecule type" value="Genomic_DNA"/>
</dbReference>
<evidence type="ECO:0000313" key="2">
    <source>
        <dbReference type="Proteomes" id="UP000826775"/>
    </source>
</evidence>
<sequence length="59" mass="6742">MIERVALGFKEKEELKKCLDAFDDNVSNENDTPIEGIVKDINKLLKAIGWVCAFEKKPF</sequence>
<protein>
    <submittedName>
        <fullName evidence="1">Uncharacterized protein</fullName>
    </submittedName>
</protein>
<organism evidence="1 2">
    <name type="scientific">Helicobacter gastrocanis</name>
    <dbReference type="NCBI Taxonomy" id="2849641"/>
    <lineage>
        <taxon>Bacteria</taxon>
        <taxon>Pseudomonadati</taxon>
        <taxon>Campylobacterota</taxon>
        <taxon>Epsilonproteobacteria</taxon>
        <taxon>Campylobacterales</taxon>
        <taxon>Helicobacteraceae</taxon>
        <taxon>Helicobacter</taxon>
    </lineage>
</organism>
<accession>A0ABN6I4J6</accession>